<dbReference type="AlphaFoldDB" id="A0A3P7MNK4"/>
<sequence>MRTVVVKRTYRQTRGSDLIVYMQVVEHILRFIPPLFALLKAGLLIGGFNEARRLTVDTFSGFWRNNRLCFRRSWLNKVAATETLRDTAPPNADQQLRRRRRPDSQEAVEKLSTGKFELKSVGAREMNSVVPRGLAHVPTPVCVNQTRPGSRRVQNQYVEEFSV</sequence>
<dbReference type="OrthoDB" id="6258937at2759"/>
<gene>
    <name evidence="2" type="ORF">DILT_LOCUS14529</name>
</gene>
<dbReference type="Proteomes" id="UP000281553">
    <property type="component" value="Unassembled WGS sequence"/>
</dbReference>
<evidence type="ECO:0000313" key="3">
    <source>
        <dbReference type="Proteomes" id="UP000281553"/>
    </source>
</evidence>
<protein>
    <submittedName>
        <fullName evidence="2">Uncharacterized protein</fullName>
    </submittedName>
</protein>
<organism evidence="2 3">
    <name type="scientific">Dibothriocephalus latus</name>
    <name type="common">Fish tapeworm</name>
    <name type="synonym">Diphyllobothrium latum</name>
    <dbReference type="NCBI Taxonomy" id="60516"/>
    <lineage>
        <taxon>Eukaryota</taxon>
        <taxon>Metazoa</taxon>
        <taxon>Spiralia</taxon>
        <taxon>Lophotrochozoa</taxon>
        <taxon>Platyhelminthes</taxon>
        <taxon>Cestoda</taxon>
        <taxon>Eucestoda</taxon>
        <taxon>Diphyllobothriidea</taxon>
        <taxon>Diphyllobothriidae</taxon>
        <taxon>Dibothriocephalus</taxon>
    </lineage>
</organism>
<reference evidence="2 3" key="1">
    <citation type="submission" date="2018-11" db="EMBL/GenBank/DDBJ databases">
        <authorList>
            <consortium name="Pathogen Informatics"/>
        </authorList>
    </citation>
    <scope>NUCLEOTIDE SEQUENCE [LARGE SCALE GENOMIC DNA]</scope>
</reference>
<evidence type="ECO:0000313" key="2">
    <source>
        <dbReference type="EMBL" id="VDN24907.1"/>
    </source>
</evidence>
<name>A0A3P7MNK4_DIBLA</name>
<evidence type="ECO:0000256" key="1">
    <source>
        <dbReference type="SAM" id="MobiDB-lite"/>
    </source>
</evidence>
<dbReference type="EMBL" id="UYRU01074660">
    <property type="protein sequence ID" value="VDN24907.1"/>
    <property type="molecule type" value="Genomic_DNA"/>
</dbReference>
<proteinExistence type="predicted"/>
<feature type="region of interest" description="Disordered" evidence="1">
    <location>
        <begin position="87"/>
        <end position="109"/>
    </location>
</feature>
<accession>A0A3P7MNK4</accession>
<keyword evidence="3" id="KW-1185">Reference proteome</keyword>